<evidence type="ECO:0000313" key="5">
    <source>
        <dbReference type="EMBL" id="SFK74243.1"/>
    </source>
</evidence>
<evidence type="ECO:0000313" key="6">
    <source>
        <dbReference type="Proteomes" id="UP000198861"/>
    </source>
</evidence>
<evidence type="ECO:0000313" key="2">
    <source>
        <dbReference type="EMBL" id="SEJ29752.1"/>
    </source>
</evidence>
<evidence type="ECO:0000313" key="4">
    <source>
        <dbReference type="EMBL" id="SFB29129.1"/>
    </source>
</evidence>
<dbReference type="EMBL" id="FOSX01000021">
    <property type="protein sequence ID" value="SFK74243.1"/>
    <property type="molecule type" value="Genomic_DNA"/>
</dbReference>
<dbReference type="Proteomes" id="UP000199267">
    <property type="component" value="Unassembled WGS sequence"/>
</dbReference>
<dbReference type="EMBL" id="FOFJ01000006">
    <property type="protein sequence ID" value="SEQ05746.1"/>
    <property type="molecule type" value="Genomic_DNA"/>
</dbReference>
<evidence type="ECO:0000313" key="1">
    <source>
        <dbReference type="EMBL" id="SEI93812.1"/>
    </source>
</evidence>
<dbReference type="Proteomes" id="UP000199579">
    <property type="component" value="Unassembled WGS sequence"/>
</dbReference>
<evidence type="ECO:0000313" key="9">
    <source>
        <dbReference type="Proteomes" id="UP000199267"/>
    </source>
</evidence>
<reference evidence="4 6" key="2">
    <citation type="submission" date="2016-10" db="EMBL/GenBank/DDBJ databases">
        <authorList>
            <person name="Varghese N."/>
            <person name="Submissions S."/>
        </authorList>
    </citation>
    <scope>NUCLEOTIDE SEQUENCE [LARGE SCALE GENOMIC DNA]</scope>
    <source>
        <strain evidence="4 6">DSM 282</strain>
    </source>
</reference>
<gene>
    <name evidence="4" type="ORF">SAMN04244571_02100</name>
    <name evidence="1" type="ORF">SAMN04244572_02167</name>
    <name evidence="3" type="ORF">SAMN04244573_00906</name>
    <name evidence="5" type="ORF">SAMN04244574_01702</name>
    <name evidence="2" type="ORF">SAMN04244579_03834</name>
</gene>
<proteinExistence type="predicted"/>
<dbReference type="Proteomes" id="UP000199005">
    <property type="component" value="Unassembled WGS sequence"/>
</dbReference>
<keyword evidence="6" id="KW-1185">Reference proteome</keyword>
<dbReference type="Proteomes" id="UP000199250">
    <property type="component" value="Unassembled WGS sequence"/>
</dbReference>
<name>A0A1H9CWY0_9GAMM</name>
<evidence type="ECO:0000313" key="3">
    <source>
        <dbReference type="EMBL" id="SEQ05746.1"/>
    </source>
</evidence>
<evidence type="ECO:0000313" key="7">
    <source>
        <dbReference type="Proteomes" id="UP000199005"/>
    </source>
</evidence>
<reference evidence="7 8" key="1">
    <citation type="submission" date="2016-10" db="EMBL/GenBank/DDBJ databases">
        <authorList>
            <person name="de Groot N.N."/>
        </authorList>
    </citation>
    <scope>NUCLEOTIDE SEQUENCE [LARGE SCALE GENOMIC DNA]</scope>
    <source>
        <strain evidence="2 7">DSM 1041</strain>
        <strain evidence="1 8">DSM 373</strain>
        <strain evidence="3 9">DSM 378</strain>
        <strain evidence="5 10">DSM 381</strain>
    </source>
</reference>
<sequence>MRNLYQPGSDSISDEEYGFQVEEEEEVEDDLFYPDLDCIARLSDN</sequence>
<dbReference type="STRING" id="170623.SAMN04244579_03834"/>
<evidence type="ECO:0000313" key="10">
    <source>
        <dbReference type="Proteomes" id="UP000199579"/>
    </source>
</evidence>
<evidence type="ECO:0000313" key="8">
    <source>
        <dbReference type="Proteomes" id="UP000199250"/>
    </source>
</evidence>
<dbReference type="EMBL" id="FNYO01000066">
    <property type="protein sequence ID" value="SEJ29752.1"/>
    <property type="molecule type" value="Genomic_DNA"/>
</dbReference>
<dbReference type="EMBL" id="FOKJ01000031">
    <property type="protein sequence ID" value="SFB29129.1"/>
    <property type="molecule type" value="Genomic_DNA"/>
</dbReference>
<protein>
    <submittedName>
        <fullName evidence="3">Uncharacterized protein</fullName>
    </submittedName>
</protein>
<organism evidence="3 9">
    <name type="scientific">Azotobacter beijerinckii</name>
    <dbReference type="NCBI Taxonomy" id="170623"/>
    <lineage>
        <taxon>Bacteria</taxon>
        <taxon>Pseudomonadati</taxon>
        <taxon>Pseudomonadota</taxon>
        <taxon>Gammaproteobacteria</taxon>
        <taxon>Pseudomonadales</taxon>
        <taxon>Pseudomonadaceae</taxon>
        <taxon>Azotobacter</taxon>
    </lineage>
</organism>
<dbReference type="RefSeq" id="WP_167363699.1">
    <property type="nucleotide sequence ID" value="NZ_FNYO01000066.1"/>
</dbReference>
<dbReference type="AlphaFoldDB" id="A0A1H9CWY0"/>
<accession>A0A1H9CWY0</accession>
<dbReference type="Proteomes" id="UP000198861">
    <property type="component" value="Unassembled WGS sequence"/>
</dbReference>
<dbReference type="EMBL" id="FNYQ01000032">
    <property type="protein sequence ID" value="SEI93812.1"/>
    <property type="molecule type" value="Genomic_DNA"/>
</dbReference>